<protein>
    <submittedName>
        <fullName evidence="3">Type IV pilin N-terminal domain-containing protein</fullName>
    </submittedName>
</protein>
<dbReference type="InterPro" id="IPR013373">
    <property type="entry name" value="Flagellin/pilin_N_arc"/>
</dbReference>
<dbReference type="GeneID" id="79270534"/>
<dbReference type="Pfam" id="PF07790">
    <property type="entry name" value="Pilin_N"/>
    <property type="match status" value="1"/>
</dbReference>
<evidence type="ECO:0000313" key="3">
    <source>
        <dbReference type="EMBL" id="MFC7098538.1"/>
    </source>
</evidence>
<gene>
    <name evidence="3" type="ORF">ACFQKD_14605</name>
</gene>
<name>A0ABD5X0A9_9EURY</name>
<accession>A0ABD5X0A9</accession>
<sequence length="148" mass="14795">MQLSTLTHSVDAGGRERALSPIAGVVLMVAITVTLAALIGSLVIAVGVASPGIAPATTFEFSYTAVDDGYHVTATHTGGATIDAENAKSLTLTTESGHSAAFDGPVTAGDMVTVGADDPVPANTTVRVEWTSADGATTQALAVDRTPA</sequence>
<keyword evidence="1" id="KW-0472">Membrane</keyword>
<keyword evidence="4" id="KW-1185">Reference proteome</keyword>
<proteinExistence type="predicted"/>
<organism evidence="3 4">
    <name type="scientific">Halobaculum marinum</name>
    <dbReference type="NCBI Taxonomy" id="3031996"/>
    <lineage>
        <taxon>Archaea</taxon>
        <taxon>Methanobacteriati</taxon>
        <taxon>Methanobacteriota</taxon>
        <taxon>Stenosarchaea group</taxon>
        <taxon>Halobacteria</taxon>
        <taxon>Halobacteriales</taxon>
        <taxon>Haloferacaceae</taxon>
        <taxon>Halobaculum</taxon>
    </lineage>
</organism>
<evidence type="ECO:0000259" key="2">
    <source>
        <dbReference type="Pfam" id="PF07790"/>
    </source>
</evidence>
<reference evidence="3 4" key="1">
    <citation type="journal article" date="2019" name="Int. J. Syst. Evol. Microbiol.">
        <title>The Global Catalogue of Microorganisms (GCM) 10K type strain sequencing project: providing services to taxonomists for standard genome sequencing and annotation.</title>
        <authorList>
            <consortium name="The Broad Institute Genomics Platform"/>
            <consortium name="The Broad Institute Genome Sequencing Center for Infectious Disease"/>
            <person name="Wu L."/>
            <person name="Ma J."/>
        </authorList>
    </citation>
    <scope>NUCLEOTIDE SEQUENCE [LARGE SCALE GENOMIC DNA]</scope>
    <source>
        <strain evidence="3 4">DT55</strain>
    </source>
</reference>
<feature type="domain" description="Archaeal Type IV pilin N-terminal" evidence="2">
    <location>
        <begin position="17"/>
        <end position="90"/>
    </location>
</feature>
<evidence type="ECO:0000313" key="4">
    <source>
        <dbReference type="Proteomes" id="UP001596388"/>
    </source>
</evidence>
<keyword evidence="1" id="KW-0812">Transmembrane</keyword>
<comment type="caution">
    <text evidence="3">The sequence shown here is derived from an EMBL/GenBank/DDBJ whole genome shotgun (WGS) entry which is preliminary data.</text>
</comment>
<dbReference type="InterPro" id="IPR012859">
    <property type="entry name" value="Pilin_N_archaeal"/>
</dbReference>
<dbReference type="EMBL" id="JBHTAG010000003">
    <property type="protein sequence ID" value="MFC7098538.1"/>
    <property type="molecule type" value="Genomic_DNA"/>
</dbReference>
<dbReference type="AlphaFoldDB" id="A0ABD5X0A9"/>
<dbReference type="RefSeq" id="WP_276236927.1">
    <property type="nucleotide sequence ID" value="NZ_CP119989.1"/>
</dbReference>
<feature type="transmembrane region" description="Helical" evidence="1">
    <location>
        <begin position="25"/>
        <end position="49"/>
    </location>
</feature>
<keyword evidence="1" id="KW-1133">Transmembrane helix</keyword>
<dbReference type="NCBIfam" id="TIGR02537">
    <property type="entry name" value="arch_flag_Nterm"/>
    <property type="match status" value="1"/>
</dbReference>
<evidence type="ECO:0000256" key="1">
    <source>
        <dbReference type="SAM" id="Phobius"/>
    </source>
</evidence>
<dbReference type="Proteomes" id="UP001596388">
    <property type="component" value="Unassembled WGS sequence"/>
</dbReference>